<name>A0A809RHS5_9BACT</name>
<dbReference type="Pfam" id="PF00535">
    <property type="entry name" value="Glycos_transf_2"/>
    <property type="match status" value="1"/>
</dbReference>
<dbReference type="Proteomes" id="UP000662873">
    <property type="component" value="Chromosome"/>
</dbReference>
<feature type="repeat" description="TPR" evidence="1">
    <location>
        <begin position="326"/>
        <end position="359"/>
    </location>
</feature>
<evidence type="ECO:0000256" key="1">
    <source>
        <dbReference type="PROSITE-ProRule" id="PRU00339"/>
    </source>
</evidence>
<feature type="domain" description="Glycosyltransferase 2-like" evidence="2">
    <location>
        <begin position="8"/>
        <end position="121"/>
    </location>
</feature>
<dbReference type="PANTHER" id="PTHR43630">
    <property type="entry name" value="POLY-BETA-1,6-N-ACETYL-D-GLUCOSAMINE SYNTHASE"/>
    <property type="match status" value="1"/>
</dbReference>
<sequence>MRTGITLAMIARNEERCLARCLSSVKDHVESIVVVDTGSTDRTPEIARSFGARVEAIEWPGAFDEARNASLALVETEWVLWLDADEWFVEGHASQLAVAIRREDAFGYLLVRRDLFPSGGFGEQVLLRLWRHDPSLRFVGVIHEHLDPDALERATSRRKVFESRIAFFHDGFRPEPSEEKLARNVPLLRKELELRPGQIYYEIELANSLERMGDPEGLVWRERLLNKLLAMADLDDPPDTTVSLFFCNYLAGLADSDLRSAEADAVIRLARGWFALHPTVLSLVAQTEIRRGNLVGAYAALRDVEQLAESGAYDRTTSTNPILLGEGLYLNLGIVAHQLGKLDVAERSYRKLLQIHPDHPVAEQNLRLLGS</sequence>
<proteinExistence type="predicted"/>
<reference evidence="3" key="1">
    <citation type="journal article" name="DNA Res.">
        <title>The physiological potential of anammox bacteria as revealed by their core genome structure.</title>
        <authorList>
            <person name="Okubo T."/>
            <person name="Toyoda A."/>
            <person name="Fukuhara K."/>
            <person name="Uchiyama I."/>
            <person name="Harigaya Y."/>
            <person name="Kuroiwa M."/>
            <person name="Suzuki T."/>
            <person name="Murakami Y."/>
            <person name="Suwa Y."/>
            <person name="Takami H."/>
        </authorList>
    </citation>
    <scope>NUCLEOTIDE SEQUENCE</scope>
    <source>
        <strain evidence="3">317325-2</strain>
    </source>
</reference>
<dbReference type="PANTHER" id="PTHR43630:SF2">
    <property type="entry name" value="GLYCOSYLTRANSFERASE"/>
    <property type="match status" value="1"/>
</dbReference>
<dbReference type="EMBL" id="AP021858">
    <property type="protein sequence ID" value="BBO24045.1"/>
    <property type="molecule type" value="Genomic_DNA"/>
</dbReference>
<organism evidence="3 4">
    <name type="scientific">Candidatus Nitrosymbiomonas proteolyticus</name>
    <dbReference type="NCBI Taxonomy" id="2608984"/>
    <lineage>
        <taxon>Bacteria</taxon>
        <taxon>Bacillati</taxon>
        <taxon>Armatimonadota</taxon>
        <taxon>Armatimonadota incertae sedis</taxon>
        <taxon>Candidatus Nitrosymbiomonas</taxon>
    </lineage>
</organism>
<evidence type="ECO:0000313" key="4">
    <source>
        <dbReference type="Proteomes" id="UP000662873"/>
    </source>
</evidence>
<keyword evidence="3" id="KW-0808">Transferase</keyword>
<accession>A0A809RHS5</accession>
<dbReference type="KEGG" id="npy:NPRO_16400"/>
<dbReference type="CDD" id="cd02511">
    <property type="entry name" value="Beta4Glucosyltransferase"/>
    <property type="match status" value="1"/>
</dbReference>
<dbReference type="GO" id="GO:0016740">
    <property type="term" value="F:transferase activity"/>
    <property type="evidence" value="ECO:0007669"/>
    <property type="project" value="UniProtKB-KW"/>
</dbReference>
<dbReference type="InterPro" id="IPR011990">
    <property type="entry name" value="TPR-like_helical_dom_sf"/>
</dbReference>
<dbReference type="PROSITE" id="PS50005">
    <property type="entry name" value="TPR"/>
    <property type="match status" value="1"/>
</dbReference>
<dbReference type="Gene3D" id="1.25.40.10">
    <property type="entry name" value="Tetratricopeptide repeat domain"/>
    <property type="match status" value="1"/>
</dbReference>
<evidence type="ECO:0000313" key="3">
    <source>
        <dbReference type="EMBL" id="BBO24045.1"/>
    </source>
</evidence>
<dbReference type="SUPFAM" id="SSF48452">
    <property type="entry name" value="TPR-like"/>
    <property type="match status" value="1"/>
</dbReference>
<evidence type="ECO:0000259" key="2">
    <source>
        <dbReference type="Pfam" id="PF00535"/>
    </source>
</evidence>
<dbReference type="Gene3D" id="3.90.550.10">
    <property type="entry name" value="Spore Coat Polysaccharide Biosynthesis Protein SpsA, Chain A"/>
    <property type="match status" value="1"/>
</dbReference>
<dbReference type="SUPFAM" id="SSF53448">
    <property type="entry name" value="Nucleotide-diphospho-sugar transferases"/>
    <property type="match status" value="1"/>
</dbReference>
<keyword evidence="1" id="KW-0802">TPR repeat</keyword>
<dbReference type="InterPro" id="IPR029044">
    <property type="entry name" value="Nucleotide-diphossugar_trans"/>
</dbReference>
<dbReference type="InterPro" id="IPR001173">
    <property type="entry name" value="Glyco_trans_2-like"/>
</dbReference>
<gene>
    <name evidence="3" type="ORF">NPRO_16400</name>
</gene>
<dbReference type="InterPro" id="IPR019734">
    <property type="entry name" value="TPR_rpt"/>
</dbReference>
<protein>
    <submittedName>
        <fullName evidence="3">Glycosyl transferase family 2 UDP-glucose LOS-beta-1,4 glucosyltransferase</fullName>
    </submittedName>
</protein>
<dbReference type="AlphaFoldDB" id="A0A809RHS5"/>